<dbReference type="AlphaFoldDB" id="A0AA49GAL7"/>
<dbReference type="GO" id="GO:0047605">
    <property type="term" value="F:acetolactate decarboxylase activity"/>
    <property type="evidence" value="ECO:0007669"/>
    <property type="project" value="UniProtKB-EC"/>
</dbReference>
<dbReference type="KEGG" id="msaa:QYS49_27260"/>
<evidence type="ECO:0000313" key="1">
    <source>
        <dbReference type="EMBL" id="WKK75230.1"/>
    </source>
</evidence>
<dbReference type="GO" id="GO:0045151">
    <property type="term" value="P:acetoin biosynthetic process"/>
    <property type="evidence" value="ECO:0007669"/>
    <property type="project" value="InterPro"/>
</dbReference>
<dbReference type="EMBL" id="CP129971">
    <property type="protein sequence ID" value="WKK75230.1"/>
    <property type="molecule type" value="Genomic_DNA"/>
</dbReference>
<name>A0AA49GAL7_9BACT</name>
<proteinExistence type="predicted"/>
<gene>
    <name evidence="1" type="ORF">QYS49_27260</name>
</gene>
<reference evidence="1 2" key="1">
    <citation type="submission" date="2023-08" db="EMBL/GenBank/DDBJ databases">
        <title>Comparative genomics and taxonomic characterization of three novel marine species of genus Marivirga.</title>
        <authorList>
            <person name="Muhammad N."/>
            <person name="Kim S.-G."/>
        </authorList>
    </citation>
    <scope>NUCLEOTIDE SEQUENCE [LARGE SCALE GENOMIC DNA]</scope>
    <source>
        <strain evidence="1 2">BDSF4-3</strain>
    </source>
</reference>
<dbReference type="EC" id="4.1.1.5" evidence="1"/>
<accession>A0AA49GAL7</accession>
<dbReference type="Gene3D" id="3.30.1330.80">
    <property type="entry name" value="Hypothetical protein, similar to alpha- acetolactate decarboxylase, domain 2"/>
    <property type="match status" value="1"/>
</dbReference>
<sequence>MKRIFIILIVAHLISCSQSEDKESYWLKYAGGRDIMMQEQDFSAKADLDSLKNKKGLMALGPIENLKGEITIFNGVVYTGTIENDHAVYRKDSVVKAVFLAYGSADVYSAVEVEESIKGLKNIESYIREKATEKGLDLEKSFPFYMEAQVEDLDYHIMFKEGAGMHGPQAHQKAKRKFKLEKSNAKIVGVWANSQEEGLYTHKGSRAHLHFVNENSLASGHIDDVQILAGTKLFLPQN</sequence>
<dbReference type="SUPFAM" id="SSF117856">
    <property type="entry name" value="AF0104/ALDC/Ptd012-like"/>
    <property type="match status" value="1"/>
</dbReference>
<keyword evidence="1" id="KW-0456">Lyase</keyword>
<dbReference type="Proteomes" id="UP001230496">
    <property type="component" value="Chromosome"/>
</dbReference>
<evidence type="ECO:0000313" key="2">
    <source>
        <dbReference type="Proteomes" id="UP001230496"/>
    </source>
</evidence>
<dbReference type="InterPro" id="IPR005128">
    <property type="entry name" value="Acetolactate_a_deCO2ase"/>
</dbReference>
<keyword evidence="2" id="KW-1185">Reference proteome</keyword>
<protein>
    <submittedName>
        <fullName evidence="1">Acetolactate decarboxylase</fullName>
        <ecNumber evidence="1">4.1.1.5</ecNumber>
    </submittedName>
</protein>
<dbReference type="Pfam" id="PF03306">
    <property type="entry name" value="AAL_decarboxy"/>
    <property type="match status" value="1"/>
</dbReference>
<organism evidence="1 2">
    <name type="scientific">Marivirga salinarum</name>
    <dbReference type="NCBI Taxonomy" id="3059078"/>
    <lineage>
        <taxon>Bacteria</taxon>
        <taxon>Pseudomonadati</taxon>
        <taxon>Bacteroidota</taxon>
        <taxon>Cytophagia</taxon>
        <taxon>Cytophagales</taxon>
        <taxon>Marivirgaceae</taxon>
        <taxon>Marivirga</taxon>
    </lineage>
</organism>
<dbReference type="RefSeq" id="WP_308351478.1">
    <property type="nucleotide sequence ID" value="NZ_CP129971.1"/>
</dbReference>